<feature type="domain" description="ABC transporter" evidence="4">
    <location>
        <begin position="4"/>
        <end position="219"/>
    </location>
</feature>
<keyword evidence="6" id="KW-1185">Reference proteome</keyword>
<reference evidence="5" key="2">
    <citation type="journal article" date="2021" name="Sci. Rep.">
        <title>The distribution of antibiotic resistance genes in chicken gut microbiota commensals.</title>
        <authorList>
            <person name="Juricova H."/>
            <person name="Matiasovicova J."/>
            <person name="Kubasova T."/>
            <person name="Cejkova D."/>
            <person name="Rychlik I."/>
        </authorList>
    </citation>
    <scope>NUCLEOTIDE SEQUENCE</scope>
    <source>
        <strain evidence="5">An559</strain>
    </source>
</reference>
<organism evidence="5 6">
    <name type="scientific">Merdimmobilis hominis</name>
    <dbReference type="NCBI Taxonomy" id="2897707"/>
    <lineage>
        <taxon>Bacteria</taxon>
        <taxon>Bacillati</taxon>
        <taxon>Bacillota</taxon>
        <taxon>Clostridia</taxon>
        <taxon>Eubacteriales</taxon>
        <taxon>Oscillospiraceae</taxon>
        <taxon>Merdimmobilis</taxon>
    </lineage>
</organism>
<reference evidence="5" key="1">
    <citation type="submission" date="2020-08" db="EMBL/GenBank/DDBJ databases">
        <authorList>
            <person name="Cejkova D."/>
            <person name="Kubasova T."/>
            <person name="Jahodarova E."/>
            <person name="Rychlik I."/>
        </authorList>
    </citation>
    <scope>NUCLEOTIDE SEQUENCE</scope>
    <source>
        <strain evidence="5">An559</strain>
    </source>
</reference>
<dbReference type="RefSeq" id="WP_204443632.1">
    <property type="nucleotide sequence ID" value="NZ_JACJKY010000001.1"/>
</dbReference>
<dbReference type="EMBL" id="JACJKY010000001">
    <property type="protein sequence ID" value="MBM6919657.1"/>
    <property type="molecule type" value="Genomic_DNA"/>
</dbReference>
<dbReference type="SMART" id="SM00382">
    <property type="entry name" value="AAA"/>
    <property type="match status" value="1"/>
</dbReference>
<comment type="caution">
    <text evidence="5">The sequence shown here is derived from an EMBL/GenBank/DDBJ whole genome shotgun (WGS) entry which is preliminary data.</text>
</comment>
<dbReference type="InterPro" id="IPR017871">
    <property type="entry name" value="ABC_transporter-like_CS"/>
</dbReference>
<dbReference type="InterPro" id="IPR027417">
    <property type="entry name" value="P-loop_NTPase"/>
</dbReference>
<dbReference type="InterPro" id="IPR015854">
    <property type="entry name" value="ABC_transpr_LolD-like"/>
</dbReference>
<dbReference type="PANTHER" id="PTHR24220">
    <property type="entry name" value="IMPORT ATP-BINDING PROTEIN"/>
    <property type="match status" value="1"/>
</dbReference>
<keyword evidence="3 5" id="KW-0067">ATP-binding</keyword>
<dbReference type="Gene3D" id="3.40.50.300">
    <property type="entry name" value="P-loop containing nucleotide triphosphate hydrolases"/>
    <property type="match status" value="1"/>
</dbReference>
<name>A0A938X593_9FIRM</name>
<dbReference type="SUPFAM" id="SSF52540">
    <property type="entry name" value="P-loop containing nucleoside triphosphate hydrolases"/>
    <property type="match status" value="1"/>
</dbReference>
<dbReference type="GO" id="GO:0005886">
    <property type="term" value="C:plasma membrane"/>
    <property type="evidence" value="ECO:0007669"/>
    <property type="project" value="TreeGrafter"/>
</dbReference>
<dbReference type="InterPro" id="IPR003439">
    <property type="entry name" value="ABC_transporter-like_ATP-bd"/>
</dbReference>
<dbReference type="Pfam" id="PF00005">
    <property type="entry name" value="ABC_tran"/>
    <property type="match status" value="1"/>
</dbReference>
<sequence>MSIMEVRSVTYSYDGTKNVLDDISVSFEEGKVYAILGPSGCGKTTLLSLLGGLDVPTKGTILFDGTDIRQTGLGAHRSEHVSFIFQNYNLIDYMTPLENAALSATKETAMAALKRLGLTESEIKRNVLKLSGGQQQRVAIARALVANTRVILADEPTGNVDDAMSVEITNILKESAKETGKCVIIVTHSIDLAKEADTVLVLKNGVLQKQRPAELETESN</sequence>
<dbReference type="AlphaFoldDB" id="A0A938X593"/>
<evidence type="ECO:0000259" key="4">
    <source>
        <dbReference type="PROSITE" id="PS50893"/>
    </source>
</evidence>
<accession>A0A938X593</accession>
<proteinExistence type="inferred from homology"/>
<evidence type="ECO:0000256" key="3">
    <source>
        <dbReference type="ARBA" id="ARBA00022840"/>
    </source>
</evidence>
<evidence type="ECO:0000256" key="2">
    <source>
        <dbReference type="ARBA" id="ARBA00022741"/>
    </source>
</evidence>
<protein>
    <submittedName>
        <fullName evidence="5">ATP-binding cassette domain-containing protein</fullName>
    </submittedName>
</protein>
<dbReference type="Proteomes" id="UP000774750">
    <property type="component" value="Unassembled WGS sequence"/>
</dbReference>
<evidence type="ECO:0000313" key="6">
    <source>
        <dbReference type="Proteomes" id="UP000774750"/>
    </source>
</evidence>
<dbReference type="GO" id="GO:0005524">
    <property type="term" value="F:ATP binding"/>
    <property type="evidence" value="ECO:0007669"/>
    <property type="project" value="UniProtKB-KW"/>
</dbReference>
<evidence type="ECO:0000313" key="5">
    <source>
        <dbReference type="EMBL" id="MBM6919657.1"/>
    </source>
</evidence>
<gene>
    <name evidence="5" type="ORF">H6A12_00540</name>
</gene>
<dbReference type="GO" id="GO:0022857">
    <property type="term" value="F:transmembrane transporter activity"/>
    <property type="evidence" value="ECO:0007669"/>
    <property type="project" value="TreeGrafter"/>
</dbReference>
<dbReference type="InterPro" id="IPR003593">
    <property type="entry name" value="AAA+_ATPase"/>
</dbReference>
<dbReference type="GO" id="GO:0016887">
    <property type="term" value="F:ATP hydrolysis activity"/>
    <property type="evidence" value="ECO:0007669"/>
    <property type="project" value="InterPro"/>
</dbReference>
<dbReference type="PROSITE" id="PS50893">
    <property type="entry name" value="ABC_TRANSPORTER_2"/>
    <property type="match status" value="1"/>
</dbReference>
<evidence type="ECO:0000256" key="1">
    <source>
        <dbReference type="ARBA" id="ARBA00005417"/>
    </source>
</evidence>
<dbReference type="PANTHER" id="PTHR24220:SF689">
    <property type="entry name" value="LIPOPROTEIN-RELEASING SYSTEM ATP-BINDING PROTEIN LOLD"/>
    <property type="match status" value="1"/>
</dbReference>
<dbReference type="PROSITE" id="PS00211">
    <property type="entry name" value="ABC_TRANSPORTER_1"/>
    <property type="match status" value="1"/>
</dbReference>
<keyword evidence="2" id="KW-0547">Nucleotide-binding</keyword>
<comment type="similarity">
    <text evidence="1">Belongs to the ABC transporter superfamily.</text>
</comment>